<dbReference type="Proteomes" id="UP001274896">
    <property type="component" value="Unassembled WGS sequence"/>
</dbReference>
<dbReference type="PANTHER" id="PTHR47027:SF28">
    <property type="entry name" value="ENDONUCLEASE-REVERSE TRANSCRIPTASE"/>
    <property type="match status" value="1"/>
</dbReference>
<organism evidence="6 7">
    <name type="scientific">Hemibagrus guttatus</name>
    <dbReference type="NCBI Taxonomy" id="175788"/>
    <lineage>
        <taxon>Eukaryota</taxon>
        <taxon>Metazoa</taxon>
        <taxon>Chordata</taxon>
        <taxon>Craniata</taxon>
        <taxon>Vertebrata</taxon>
        <taxon>Euteleostomi</taxon>
        <taxon>Actinopterygii</taxon>
        <taxon>Neopterygii</taxon>
        <taxon>Teleostei</taxon>
        <taxon>Ostariophysi</taxon>
        <taxon>Siluriformes</taxon>
        <taxon>Bagridae</taxon>
        <taxon>Hemibagrus</taxon>
    </lineage>
</organism>
<dbReference type="PROSITE" id="PS50878">
    <property type="entry name" value="RT_POL"/>
    <property type="match status" value="1"/>
</dbReference>
<protein>
    <recommendedName>
        <fullName evidence="2">ribonuclease H</fullName>
        <ecNumber evidence="2">3.1.26.4</ecNumber>
    </recommendedName>
</protein>
<dbReference type="InterPro" id="IPR043128">
    <property type="entry name" value="Rev_trsase/Diguanyl_cyclase"/>
</dbReference>
<dbReference type="CDD" id="cd09076">
    <property type="entry name" value="L1-EN"/>
    <property type="match status" value="1"/>
</dbReference>
<dbReference type="Gene3D" id="3.60.10.10">
    <property type="entry name" value="Endonuclease/exonuclease/phosphatase"/>
    <property type="match status" value="1"/>
</dbReference>
<dbReference type="SUPFAM" id="SSF56219">
    <property type="entry name" value="DNase I-like"/>
    <property type="match status" value="1"/>
</dbReference>
<name>A0AAE0R145_9TELE</name>
<dbReference type="Gene3D" id="3.30.70.270">
    <property type="match status" value="1"/>
</dbReference>
<dbReference type="Pfam" id="PF00078">
    <property type="entry name" value="RVT_1"/>
    <property type="match status" value="1"/>
</dbReference>
<dbReference type="InterPro" id="IPR000477">
    <property type="entry name" value="RT_dom"/>
</dbReference>
<evidence type="ECO:0000256" key="1">
    <source>
        <dbReference type="ARBA" id="ARBA00010879"/>
    </source>
</evidence>
<keyword evidence="7" id="KW-1185">Reference proteome</keyword>
<feature type="transmembrane region" description="Helical" evidence="4">
    <location>
        <begin position="772"/>
        <end position="793"/>
    </location>
</feature>
<evidence type="ECO:0000256" key="4">
    <source>
        <dbReference type="SAM" id="Phobius"/>
    </source>
</evidence>
<dbReference type="SUPFAM" id="SSF56672">
    <property type="entry name" value="DNA/RNA polymerases"/>
    <property type="match status" value="1"/>
</dbReference>
<dbReference type="PANTHER" id="PTHR47027">
    <property type="entry name" value="REVERSE TRANSCRIPTASE DOMAIN-CONTAINING PROTEIN"/>
    <property type="match status" value="1"/>
</dbReference>
<evidence type="ECO:0000256" key="3">
    <source>
        <dbReference type="SAM" id="Coils"/>
    </source>
</evidence>
<evidence type="ECO:0000313" key="7">
    <source>
        <dbReference type="Proteomes" id="UP001274896"/>
    </source>
</evidence>
<dbReference type="GO" id="GO:0004523">
    <property type="term" value="F:RNA-DNA hybrid ribonuclease activity"/>
    <property type="evidence" value="ECO:0007669"/>
    <property type="project" value="UniProtKB-EC"/>
</dbReference>
<sequence length="885" mass="100851">MRIVNTLNFIPDRSRPGLTTTAIGAVDLQGAGGNWATVGRRSRGGRRVHRQREKRKGKSVGLRIGTLNVGTMTGKGRELADMMERRKVDILCVQETRWKGSKARSIGAGFKLFYYGVDSKRNGVGVVLKEEIVRNVLEVKRVSDRVMSLKIEIEGVMLNVSGYAPQVGCELEEKERFWSELDEVMESIPTGERVVIGADFNGHVGEGNRGDEEVMGKFGVKERNLEGQIVVDFAKRMNMAVVNTYFQKREEHRVIYKSGGRRTQVDYILCRRGNLKEISDCKVVVGESVARQHRMVVCRMTLMVCKKKRSKIEIEKKTKWWKLKKEECCEEFRQKLRQALGGQVVLPDDWDTTAEVIRETGRKVLGVSSGRRKEDKETWWWNEEVQDNIQRKRLAKKKWDMDRTEENRQEYKESQRRVKREVSKAKQKAYDELYTRLDTREGEKDLYRLARQRDRDGKDVQQYRDGQRELHCVFVDLEKAYDRVPREELWYCMRKTGVVEKYVRVVQDMYERSRTVVRCAVGQTEEFKVEVGLHQGSALSHFLFAIVMDQLSEEVRQESPWTMMFADDIVICSESREQVEENLERWRFALERRGMKVSRSKTEYMCVNEREGSGTVRLQGEEVKKVQEFKYLGSTVQSNGECGKELSLGLGIARSRIARLNLSDNICQPLVEEICVPSGARPDLKNQPPPSLRFTTTECATHLSASYISLLDYALLCGLRGLYCEEIFPQAGVTEQIISTLVKMQASTTSPVTNLTTAVTKSREQILIQSSGAMIAVIVIGIIFILSILLIILKTYNKKMHTRRILSGTSSKPRKNTTSTTTMTTLPMENLQGSTRLGGFTNLPSISENGFRLPRAELANTAEQVSMNSGSTVATIHNVPSIGNT</sequence>
<reference evidence="6" key="1">
    <citation type="submission" date="2023-06" db="EMBL/GenBank/DDBJ databases">
        <title>Male Hemibagrus guttatus genome.</title>
        <authorList>
            <person name="Bian C."/>
        </authorList>
    </citation>
    <scope>NUCLEOTIDE SEQUENCE</scope>
    <source>
        <strain evidence="6">Male_cb2023</strain>
        <tissue evidence="6">Muscle</tissue>
    </source>
</reference>
<keyword evidence="4" id="KW-1133">Transmembrane helix</keyword>
<dbReference type="AlphaFoldDB" id="A0AAE0R145"/>
<comment type="similarity">
    <text evidence="1">Belongs to the beta type-B retroviral polymerase family. HERV class-II K(HML-2) pol subfamily.</text>
</comment>
<dbReference type="Pfam" id="PF03372">
    <property type="entry name" value="Exo_endo_phos"/>
    <property type="match status" value="1"/>
</dbReference>
<keyword evidence="3" id="KW-0175">Coiled coil</keyword>
<feature type="coiled-coil region" evidence="3">
    <location>
        <begin position="394"/>
        <end position="428"/>
    </location>
</feature>
<dbReference type="InterPro" id="IPR036691">
    <property type="entry name" value="Endo/exonu/phosph_ase_sf"/>
</dbReference>
<dbReference type="InterPro" id="IPR005135">
    <property type="entry name" value="Endo/exonuclease/phosphatase"/>
</dbReference>
<feature type="domain" description="Reverse transcriptase" evidence="5">
    <location>
        <begin position="375"/>
        <end position="636"/>
    </location>
</feature>
<dbReference type="EMBL" id="JAUCMX010000008">
    <property type="protein sequence ID" value="KAK3537993.1"/>
    <property type="molecule type" value="Genomic_DNA"/>
</dbReference>
<keyword evidence="4" id="KW-0472">Membrane</keyword>
<gene>
    <name evidence="6" type="ORF">QTP70_026899</name>
</gene>
<comment type="caution">
    <text evidence="6">The sequence shown here is derived from an EMBL/GenBank/DDBJ whole genome shotgun (WGS) entry which is preliminary data.</text>
</comment>
<dbReference type="InterPro" id="IPR043502">
    <property type="entry name" value="DNA/RNA_pol_sf"/>
</dbReference>
<dbReference type="EC" id="3.1.26.4" evidence="2"/>
<evidence type="ECO:0000313" key="6">
    <source>
        <dbReference type="EMBL" id="KAK3537993.1"/>
    </source>
</evidence>
<proteinExistence type="inferred from homology"/>
<accession>A0AAE0R145</accession>
<evidence type="ECO:0000259" key="5">
    <source>
        <dbReference type="PROSITE" id="PS50878"/>
    </source>
</evidence>
<evidence type="ECO:0000256" key="2">
    <source>
        <dbReference type="ARBA" id="ARBA00012180"/>
    </source>
</evidence>
<keyword evidence="4" id="KW-0812">Transmembrane</keyword>